<sequence length="967" mass="111484">MYLKNLYIRDFGIFNNQHLQQLSKNIVLIGGKNRAGKSTFLKVLRFLAYGLPQDGSIPPAKNQYYLEADLVTKTGKGYNLNLTGFARPEIFTENGVKAELENIYNGLDQLSYQQLFTITLDELQQLDKVVKGKKTRKRLYSILLGAGLSELTKVPSLADKYFKTAQNIGGKLGDPSVANFKPYYHAIKAAQKKKQTALQEINTFQEKQQLLTDNETELINLEKNINQLEKEEFIFDLLKNNYPVIEELEKLKLKLKQQEKDVSQDFSSEKLNKAINYKEDLTDLEKQLTAKKSQLNNFTGDISALKSTLLTNKSSVRSFLNRQELREEKLSQILQNENKLKQEFNDLKIKLQDLNTNWTDPLLELTKIELDLINQQQLKSKLTLHKNLADQLQELQQENSIKQERLEVLQKQLLDFAGGDKKSILRNTYLLLLITTLIGAGGFLTNFYLLSYFSLLLFFLIFIYYNSNYKEIINKEKIISDWKLEQSDLQHRITKIEHEVDQITANINKVEADLEQFNLKLGLKENESFALLPEYFNQLQDLKHKNKNLKLEKMELRTKKAEITAELNDFAKKLSQIDQQLNFSLFDNYSASRKPSLSQEQTELYKAAVSCKDLILLAEEYEQLLVRKENLVTDIVKILGDSTAKKNLKADLDNYLLNLQLTEQYLKLKTDYEHKKQQLEHTLTASDKIKDFLNDIQISQSNETDEDLLFSQETAYQKFIAIFYNYSSATAVNKKYEECSQELAICKQKKKELADKITTLRNKLTELADSAAIETAQQELNQARNHLKKLAEQYALNKSIYFLLNKLRSQMITKAEKELLEPAANILARITDNEYQAIATGAELDATEFKTTLADGTVQASVNNLSRGTLEQLFLAVRISRIKEISPALPIILDDSFVNFDRSHLYHTAEIISELAVDHQIFILTCHPHLIKFIQKITNQVQYWQLEKGQFNLSKPEALIKHLSYSD</sequence>
<evidence type="ECO:0000313" key="5">
    <source>
        <dbReference type="Proteomes" id="UP000199006"/>
    </source>
</evidence>
<keyword evidence="5" id="KW-1185">Reference proteome</keyword>
<gene>
    <name evidence="4" type="ORF">SAMN02983006_01389</name>
</gene>
<evidence type="ECO:0000256" key="2">
    <source>
        <dbReference type="SAM" id="Phobius"/>
    </source>
</evidence>
<dbReference type="PANTHER" id="PTHR41259">
    <property type="entry name" value="DOUBLE-STRAND BREAK REPAIR RAD50 ATPASE, PUTATIVE-RELATED"/>
    <property type="match status" value="1"/>
</dbReference>
<dbReference type="GO" id="GO:0016887">
    <property type="term" value="F:ATP hydrolysis activity"/>
    <property type="evidence" value="ECO:0007669"/>
    <property type="project" value="InterPro"/>
</dbReference>
<evidence type="ECO:0000259" key="3">
    <source>
        <dbReference type="Pfam" id="PF13476"/>
    </source>
</evidence>
<keyword evidence="2" id="KW-1133">Transmembrane helix</keyword>
<dbReference type="InterPro" id="IPR027417">
    <property type="entry name" value="P-loop_NTPase"/>
</dbReference>
<dbReference type="GO" id="GO:0006302">
    <property type="term" value="P:double-strand break repair"/>
    <property type="evidence" value="ECO:0007669"/>
    <property type="project" value="InterPro"/>
</dbReference>
<evidence type="ECO:0000256" key="1">
    <source>
        <dbReference type="SAM" id="Coils"/>
    </source>
</evidence>
<keyword evidence="2" id="KW-0472">Membrane</keyword>
<reference evidence="4 5" key="1">
    <citation type="submission" date="2016-10" db="EMBL/GenBank/DDBJ databases">
        <authorList>
            <person name="de Groot N.N."/>
        </authorList>
    </citation>
    <scope>NUCLEOTIDE SEQUENCE [LARGE SCALE GENOMIC DNA]</scope>
    <source>
        <strain evidence="4 5">ATCC 51327</strain>
    </source>
</reference>
<dbReference type="AlphaFoldDB" id="A0A1I4IDB4"/>
<dbReference type="Pfam" id="PF13476">
    <property type="entry name" value="AAA_23"/>
    <property type="match status" value="1"/>
</dbReference>
<feature type="coiled-coil region" evidence="1">
    <location>
        <begin position="330"/>
        <end position="412"/>
    </location>
</feature>
<dbReference type="EMBL" id="FOTI01000016">
    <property type="protein sequence ID" value="SFL52340.1"/>
    <property type="molecule type" value="Genomic_DNA"/>
</dbReference>
<dbReference type="RefSeq" id="WP_089861369.1">
    <property type="nucleotide sequence ID" value="NZ_FOTI01000016.1"/>
</dbReference>
<dbReference type="Gene3D" id="3.40.50.300">
    <property type="entry name" value="P-loop containing nucleotide triphosphate hydrolases"/>
    <property type="match status" value="2"/>
</dbReference>
<organism evidence="4 5">
    <name type="scientific">Halanaerobium salsuginis</name>
    <dbReference type="NCBI Taxonomy" id="29563"/>
    <lineage>
        <taxon>Bacteria</taxon>
        <taxon>Bacillati</taxon>
        <taxon>Bacillota</taxon>
        <taxon>Clostridia</taxon>
        <taxon>Halanaerobiales</taxon>
        <taxon>Halanaerobiaceae</taxon>
        <taxon>Halanaerobium</taxon>
    </lineage>
</organism>
<dbReference type="STRING" id="29563.SAMN02983006_01389"/>
<keyword evidence="2" id="KW-0812">Transmembrane</keyword>
<dbReference type="SUPFAM" id="SSF52540">
    <property type="entry name" value="P-loop containing nucleoside triphosphate hydrolases"/>
    <property type="match status" value="2"/>
</dbReference>
<dbReference type="PANTHER" id="PTHR41259:SF1">
    <property type="entry name" value="DOUBLE-STRAND BREAK REPAIR RAD50 ATPASE, PUTATIVE-RELATED"/>
    <property type="match status" value="1"/>
</dbReference>
<dbReference type="OrthoDB" id="9764467at2"/>
<name>A0A1I4IDB4_9FIRM</name>
<feature type="coiled-coil region" evidence="1">
    <location>
        <begin position="187"/>
        <end position="301"/>
    </location>
</feature>
<proteinExistence type="predicted"/>
<feature type="coiled-coil region" evidence="1">
    <location>
        <begin position="493"/>
        <end position="580"/>
    </location>
</feature>
<feature type="domain" description="Rad50/SbcC-type AAA" evidence="3">
    <location>
        <begin position="6"/>
        <end position="231"/>
    </location>
</feature>
<dbReference type="Proteomes" id="UP000199006">
    <property type="component" value="Unassembled WGS sequence"/>
</dbReference>
<dbReference type="InterPro" id="IPR038729">
    <property type="entry name" value="Rad50/SbcC_AAA"/>
</dbReference>
<accession>A0A1I4IDB4</accession>
<feature type="coiled-coil region" evidence="1">
    <location>
        <begin position="736"/>
        <end position="793"/>
    </location>
</feature>
<protein>
    <submittedName>
        <fullName evidence="4">Uncharacterized protein YhaN</fullName>
    </submittedName>
</protein>
<keyword evidence="1" id="KW-0175">Coiled coil</keyword>
<evidence type="ECO:0000313" key="4">
    <source>
        <dbReference type="EMBL" id="SFL52340.1"/>
    </source>
</evidence>
<feature type="transmembrane region" description="Helical" evidence="2">
    <location>
        <begin position="428"/>
        <end position="444"/>
    </location>
</feature>